<evidence type="ECO:0000313" key="1">
    <source>
        <dbReference type="EMBL" id="DAE18581.1"/>
    </source>
</evidence>
<reference evidence="1" key="1">
    <citation type="journal article" date="2021" name="Proc. Natl. Acad. Sci. U.S.A.">
        <title>A Catalog of Tens of Thousands of Viruses from Human Metagenomes Reveals Hidden Associations with Chronic Diseases.</title>
        <authorList>
            <person name="Tisza M.J."/>
            <person name="Buck C.B."/>
        </authorList>
    </citation>
    <scope>NUCLEOTIDE SEQUENCE</scope>
    <source>
        <strain evidence="1">Ctxym25</strain>
    </source>
</reference>
<name>A0A8S5QIG4_9CAUD</name>
<dbReference type="EMBL" id="BK015658">
    <property type="protein sequence ID" value="DAE18581.1"/>
    <property type="molecule type" value="Genomic_DNA"/>
</dbReference>
<accession>A0A8S5QIG4</accession>
<protein>
    <submittedName>
        <fullName evidence="1">Uncharacterized protein</fullName>
    </submittedName>
</protein>
<proteinExistence type="predicted"/>
<organism evidence="1">
    <name type="scientific">Myoviridae sp. ctxym25</name>
    <dbReference type="NCBI Taxonomy" id="2825210"/>
    <lineage>
        <taxon>Viruses</taxon>
        <taxon>Duplodnaviria</taxon>
        <taxon>Heunggongvirae</taxon>
        <taxon>Uroviricota</taxon>
        <taxon>Caudoviricetes</taxon>
    </lineage>
</organism>
<sequence>MKKEIMKAVMDRIRQEIPALRWIDADEGQLDFQDSRPPVAFPCCLIELYYPDAENMAGNHPTVQRIEAAIALKVGFNDCASFNVNKPVQVQDTAFERLDMLENIHRILQGFRPVEGCVKSLRRKSCRPQKRPDGLKVYEAVYVAEFIDRI</sequence>